<dbReference type="InterPro" id="IPR001584">
    <property type="entry name" value="Integrase_cat-core"/>
</dbReference>
<dbReference type="PANTHER" id="PTHR37984">
    <property type="entry name" value="PROTEIN CBG26694"/>
    <property type="match status" value="1"/>
</dbReference>
<keyword evidence="3" id="KW-0548">Nucleotidyltransferase</keyword>
<dbReference type="SUPFAM" id="SSF53098">
    <property type="entry name" value="Ribonuclease H-like"/>
    <property type="match status" value="1"/>
</dbReference>
<dbReference type="Proteomes" id="UP000198211">
    <property type="component" value="Unassembled WGS sequence"/>
</dbReference>
<reference evidence="4" key="1">
    <citation type="submission" date="2017-03" db="EMBL/GenBank/DDBJ databases">
        <title>Phytopthora megakarya and P. palmivora, two closely related causual agents of cacao black pod achieved similar genome size and gene model numbers by different mechanisms.</title>
        <authorList>
            <person name="Ali S."/>
            <person name="Shao J."/>
            <person name="Larry D.J."/>
            <person name="Kronmiller B."/>
            <person name="Shen D."/>
            <person name="Strem M.D."/>
            <person name="Melnick R.L."/>
            <person name="Guiltinan M.J."/>
            <person name="Tyler B.M."/>
            <person name="Meinhardt L.W."/>
            <person name="Bailey B.A."/>
        </authorList>
    </citation>
    <scope>NUCLEOTIDE SEQUENCE [LARGE SCALE GENOMIC DNA]</scope>
    <source>
        <strain evidence="4">zdho120</strain>
    </source>
</reference>
<evidence type="ECO:0000259" key="2">
    <source>
        <dbReference type="PROSITE" id="PS50994"/>
    </source>
</evidence>
<evidence type="ECO:0000313" key="4">
    <source>
        <dbReference type="Proteomes" id="UP000198211"/>
    </source>
</evidence>
<feature type="region of interest" description="Disordered" evidence="1">
    <location>
        <begin position="606"/>
        <end position="633"/>
    </location>
</feature>
<dbReference type="InterPro" id="IPR041588">
    <property type="entry name" value="Integrase_H2C2"/>
</dbReference>
<evidence type="ECO:0000256" key="1">
    <source>
        <dbReference type="SAM" id="MobiDB-lite"/>
    </source>
</evidence>
<accession>A0A225WIP2</accession>
<dbReference type="InterPro" id="IPR012337">
    <property type="entry name" value="RNaseH-like_sf"/>
</dbReference>
<evidence type="ECO:0000313" key="3">
    <source>
        <dbReference type="EMBL" id="OWZ16877.1"/>
    </source>
</evidence>
<protein>
    <submittedName>
        <fullName evidence="3">Reverse transcriptase</fullName>
    </submittedName>
</protein>
<keyword evidence="3" id="KW-0695">RNA-directed DNA polymerase</keyword>
<gene>
    <name evidence="3" type="ORF">PHMEG_0009264</name>
</gene>
<name>A0A225WIP2_9STRA</name>
<dbReference type="AlphaFoldDB" id="A0A225WIP2"/>
<dbReference type="EMBL" id="NBNE01000853">
    <property type="protein sequence ID" value="OWZ16877.1"/>
    <property type="molecule type" value="Genomic_DNA"/>
</dbReference>
<feature type="region of interest" description="Disordered" evidence="1">
    <location>
        <begin position="651"/>
        <end position="688"/>
    </location>
</feature>
<organism evidence="3 4">
    <name type="scientific">Phytophthora megakarya</name>
    <dbReference type="NCBI Taxonomy" id="4795"/>
    <lineage>
        <taxon>Eukaryota</taxon>
        <taxon>Sar</taxon>
        <taxon>Stramenopiles</taxon>
        <taxon>Oomycota</taxon>
        <taxon>Peronosporomycetes</taxon>
        <taxon>Peronosporales</taxon>
        <taxon>Peronosporaceae</taxon>
        <taxon>Phytophthora</taxon>
    </lineage>
</organism>
<feature type="compositionally biased region" description="Polar residues" evidence="1">
    <location>
        <begin position="652"/>
        <end position="681"/>
    </location>
</feature>
<keyword evidence="3" id="KW-0808">Transferase</keyword>
<dbReference type="Gene3D" id="1.10.340.70">
    <property type="match status" value="1"/>
</dbReference>
<feature type="compositionally biased region" description="Polar residues" evidence="1">
    <location>
        <begin position="618"/>
        <end position="630"/>
    </location>
</feature>
<sequence>MSYEHGQENLPMDGSSVGRPSTSATHVARTDCHHLAEPEWEVLQQLSTVIGKAAVATILRTLSPTEQHEVALGFVTKEQREVASADAVSRDLVMVQSRTYESFKEELKLAFEPPQNEFRSRAEFLDLQQDPVDEATKVVTFMKGLEEGPMKTYLFREYLSLKQAKLHTNVPRPPRPAAKTECPEPMDLSYTPAVGQQKNKESNVRCFQCGNMGHYAPPSERESHFEVLDDMPNFVILKVKSMTKRVDSLRVLVDSGVSSNFVRQQSLPLLDFEEKHVSRIEELLVLDLDDKFDMVVGMSDVNRIDVARTYTPSSSLLNEVKTAYAHDADAKQLIEFLSAPSDKARRKVAPRLQGSAHRYREHGGLLLYSAVDDNAFRIVMPNDPDLRSRIMSEYHDVPTAGHPGREKTYSLLTRDFYWNHRYKWVRMCVRTCDVCQRVMPAHHSQALLQPLPTPSECWESVSMDYVFGFLRHSRRKIGIVAFVDRFSKMVHLAAVAAEVTSVQTACQFVDMVFKHHGMPNDFGSDRDPRFKARFWQEVFTLLGTQLSMSTADHPQTDGQTERVNRVLVDLLKGYAQSFHNWSDFLPDDRNTADTVLAAAMTRARARARTRQDDVPVPSTDTVKNNEQATPASFKDNVSEKFHAQAGPAAITHNVSAPGTDTTKIHAQSGTDANTNGGSVQGTDADKTNELNPGFSSQAMDFVHERQAVVRFVQDVIAASADRQKLNTDNVGRGNTNEFKIGS</sequence>
<dbReference type="InterPro" id="IPR036397">
    <property type="entry name" value="RNaseH_sf"/>
</dbReference>
<dbReference type="FunFam" id="1.10.340.70:FF:000001">
    <property type="entry name" value="Retrovirus-related Pol polyprotein from transposon gypsy-like Protein"/>
    <property type="match status" value="1"/>
</dbReference>
<dbReference type="GO" id="GO:0015074">
    <property type="term" value="P:DNA integration"/>
    <property type="evidence" value="ECO:0007669"/>
    <property type="project" value="InterPro"/>
</dbReference>
<dbReference type="Gene3D" id="3.30.420.10">
    <property type="entry name" value="Ribonuclease H-like superfamily/Ribonuclease H"/>
    <property type="match status" value="1"/>
</dbReference>
<dbReference type="PROSITE" id="PS50994">
    <property type="entry name" value="INTEGRASE"/>
    <property type="match status" value="1"/>
</dbReference>
<dbReference type="Pfam" id="PF17921">
    <property type="entry name" value="Integrase_H2C2"/>
    <property type="match status" value="1"/>
</dbReference>
<dbReference type="GO" id="GO:0003964">
    <property type="term" value="F:RNA-directed DNA polymerase activity"/>
    <property type="evidence" value="ECO:0007669"/>
    <property type="project" value="UniProtKB-KW"/>
</dbReference>
<comment type="caution">
    <text evidence="3">The sequence shown here is derived from an EMBL/GenBank/DDBJ whole genome shotgun (WGS) entry which is preliminary data.</text>
</comment>
<feature type="domain" description="Integrase catalytic" evidence="2">
    <location>
        <begin position="448"/>
        <end position="623"/>
    </location>
</feature>
<dbReference type="InterPro" id="IPR050951">
    <property type="entry name" value="Retrovirus_Pol_polyprotein"/>
</dbReference>
<proteinExistence type="predicted"/>
<keyword evidence="4" id="KW-1185">Reference proteome</keyword>
<feature type="region of interest" description="Disordered" evidence="1">
    <location>
        <begin position="1"/>
        <end position="25"/>
    </location>
</feature>
<dbReference type="GO" id="GO:0003676">
    <property type="term" value="F:nucleic acid binding"/>
    <property type="evidence" value="ECO:0007669"/>
    <property type="project" value="InterPro"/>
</dbReference>
<dbReference type="PANTHER" id="PTHR37984:SF5">
    <property type="entry name" value="PROTEIN NYNRIN-LIKE"/>
    <property type="match status" value="1"/>
</dbReference>